<dbReference type="GeneID" id="63775221"/>
<dbReference type="OrthoDB" id="5419927at2759"/>
<comment type="caution">
    <text evidence="1">The sequence shown here is derived from an EMBL/GenBank/DDBJ whole genome shotgun (WGS) entry which is preliminary data.</text>
</comment>
<evidence type="ECO:0000313" key="1">
    <source>
        <dbReference type="EMBL" id="ORY54720.1"/>
    </source>
</evidence>
<reference evidence="1 2" key="1">
    <citation type="submission" date="2016-07" db="EMBL/GenBank/DDBJ databases">
        <title>Pervasive Adenine N6-methylation of Active Genes in Fungi.</title>
        <authorList>
            <consortium name="DOE Joint Genome Institute"/>
            <person name="Mondo S.J."/>
            <person name="Dannebaum R.O."/>
            <person name="Kuo R.C."/>
            <person name="Labutti K."/>
            <person name="Haridas S."/>
            <person name="Kuo A."/>
            <person name="Salamov A."/>
            <person name="Ahrendt S.R."/>
            <person name="Lipzen A."/>
            <person name="Sullivan W."/>
            <person name="Andreopoulos W.B."/>
            <person name="Clum A."/>
            <person name="Lindquist E."/>
            <person name="Daum C."/>
            <person name="Ramamoorthy G.K."/>
            <person name="Gryganskyi A."/>
            <person name="Culley D."/>
            <person name="Magnuson J.K."/>
            <person name="James T.Y."/>
            <person name="O'Malley M.A."/>
            <person name="Stajich J.E."/>
            <person name="Spatafora J.W."/>
            <person name="Visel A."/>
            <person name="Grigoriev I.V."/>
        </authorList>
    </citation>
    <scope>NUCLEOTIDE SEQUENCE [LARGE SCALE GENOMIC DNA]</scope>
    <source>
        <strain evidence="1 2">CBS 129021</strain>
    </source>
</reference>
<keyword evidence="2" id="KW-1185">Reference proteome</keyword>
<dbReference type="Proteomes" id="UP000193689">
    <property type="component" value="Unassembled WGS sequence"/>
</dbReference>
<sequence length="310" mass="34142">MPGSASLRPPLGDALHNRIASLEKNVEVAVSSTLEHLLDFERQTRLEQGQSNAQILAAVNSTKVFLTLNQLRDIVGVDSQLVNLDLEVAMLDAEQDASPTMNEIPGASDQMGEHHNLQEEAASLLMLLSCLLYRRLSKSGTVLPLIHLCGQHNGPDDPFNRPSGMLRHISAHLLDAEPDRVDLSAFNLDTIQGIQGSNLQYLQHLFRTPLMAATGRVVVLIIDEISWLEETPWDDEFGVVAQFWRNLVSVFNRGIPGQTGPVLKVLIKNPTVSRYAEQWLPNDSCVLDLADEGYTDEISLGFESAVGVAY</sequence>
<dbReference type="STRING" id="1141098.A0A1Y2D642"/>
<dbReference type="EMBL" id="MCFJ01000032">
    <property type="protein sequence ID" value="ORY54720.1"/>
    <property type="molecule type" value="Genomic_DNA"/>
</dbReference>
<dbReference type="InParanoid" id="A0A1Y2D642"/>
<accession>A0A1Y2D642</accession>
<dbReference type="PANTHER" id="PTHR40619:SF3">
    <property type="entry name" value="FUNGAL STAND N-TERMINAL GOODBYE DOMAIN-CONTAINING PROTEIN"/>
    <property type="match status" value="1"/>
</dbReference>
<dbReference type="RefSeq" id="XP_040709302.1">
    <property type="nucleotide sequence ID" value="XM_040859009.1"/>
</dbReference>
<proteinExistence type="predicted"/>
<organism evidence="1 2">
    <name type="scientific">Pseudomassariella vexata</name>
    <dbReference type="NCBI Taxonomy" id="1141098"/>
    <lineage>
        <taxon>Eukaryota</taxon>
        <taxon>Fungi</taxon>
        <taxon>Dikarya</taxon>
        <taxon>Ascomycota</taxon>
        <taxon>Pezizomycotina</taxon>
        <taxon>Sordariomycetes</taxon>
        <taxon>Xylariomycetidae</taxon>
        <taxon>Amphisphaeriales</taxon>
        <taxon>Pseudomassariaceae</taxon>
        <taxon>Pseudomassariella</taxon>
    </lineage>
</organism>
<name>A0A1Y2D642_9PEZI</name>
<dbReference type="AlphaFoldDB" id="A0A1Y2D642"/>
<dbReference type="PANTHER" id="PTHR40619">
    <property type="entry name" value="FUNGAL STAND N-TERMINAL GOODBYE DOMAIN-CONTAINING PROTEIN"/>
    <property type="match status" value="1"/>
</dbReference>
<evidence type="ECO:0000313" key="2">
    <source>
        <dbReference type="Proteomes" id="UP000193689"/>
    </source>
</evidence>
<protein>
    <submittedName>
        <fullName evidence="1">Uncharacterized protein</fullName>
    </submittedName>
</protein>
<gene>
    <name evidence="1" type="ORF">BCR38DRAFT_415215</name>
</gene>